<evidence type="ECO:0008006" key="3">
    <source>
        <dbReference type="Google" id="ProtNLM"/>
    </source>
</evidence>
<proteinExistence type="predicted"/>
<dbReference type="Proteomes" id="UP000325289">
    <property type="component" value="Unassembled WGS sequence"/>
</dbReference>
<dbReference type="AlphaFoldDB" id="A0A1I1W974"/>
<organism evidence="1 2">
    <name type="scientific">Roseivivax sediminis</name>
    <dbReference type="NCBI Taxonomy" id="936889"/>
    <lineage>
        <taxon>Bacteria</taxon>
        <taxon>Pseudomonadati</taxon>
        <taxon>Pseudomonadota</taxon>
        <taxon>Alphaproteobacteria</taxon>
        <taxon>Rhodobacterales</taxon>
        <taxon>Roseobacteraceae</taxon>
        <taxon>Roseivivax</taxon>
    </lineage>
</organism>
<name>A0A1I1W974_9RHOB</name>
<protein>
    <recommendedName>
        <fullName evidence="3">DUF2948 family protein</fullName>
    </recommendedName>
</protein>
<reference evidence="1 2" key="1">
    <citation type="submission" date="2016-10" db="EMBL/GenBank/DDBJ databases">
        <authorList>
            <person name="Varghese N."/>
            <person name="Submissions S."/>
        </authorList>
    </citation>
    <scope>NUCLEOTIDE SEQUENCE [LARGE SCALE GENOMIC DNA]</scope>
    <source>
        <strain evidence="2">YIM D21,KCTC 23444,ACCC 10710</strain>
    </source>
</reference>
<dbReference type="InterPro" id="IPR021335">
    <property type="entry name" value="DUF2948"/>
</dbReference>
<accession>A0A1I1W974</accession>
<dbReference type="OrthoDB" id="9806367at2"/>
<dbReference type="EMBL" id="FOMS01000004">
    <property type="protein sequence ID" value="SFD91664.1"/>
    <property type="molecule type" value="Genomic_DNA"/>
</dbReference>
<dbReference type="Pfam" id="PF11164">
    <property type="entry name" value="DUF2948"/>
    <property type="match status" value="1"/>
</dbReference>
<dbReference type="RefSeq" id="WP_149755433.1">
    <property type="nucleotide sequence ID" value="NZ_FOMS01000004.1"/>
</dbReference>
<gene>
    <name evidence="1" type="ORF">SAMN04515678_104194</name>
</gene>
<evidence type="ECO:0000313" key="2">
    <source>
        <dbReference type="Proteomes" id="UP000325289"/>
    </source>
</evidence>
<evidence type="ECO:0000313" key="1">
    <source>
        <dbReference type="EMBL" id="SFD91664.1"/>
    </source>
</evidence>
<sequence length="155" mass="16840">MTEDARFEDAGGKPLYLGAMDPDDLSVLSALVQDAVLPSSEMRYLPDERRLAFLVNRLRREEDLARGGVERVQSVLVVDHVTGVRSQGVTRGDPDTVLQILSVGFEPGADAAGAVEVVFAGDGVVRAEVEALEVMLRDVTRPYLAPSRKTPEHPE</sequence>
<keyword evidence="2" id="KW-1185">Reference proteome</keyword>